<evidence type="ECO:0000256" key="4">
    <source>
        <dbReference type="ARBA" id="ARBA00023146"/>
    </source>
</evidence>
<dbReference type="EMBL" id="JACNIG010000235">
    <property type="protein sequence ID" value="MBC8432604.1"/>
    <property type="molecule type" value="Genomic_DNA"/>
</dbReference>
<dbReference type="SUPFAM" id="SSF47323">
    <property type="entry name" value="Anticodon-binding domain of a subclass of class I aminoacyl-tRNA synthetases"/>
    <property type="match status" value="1"/>
</dbReference>
<gene>
    <name evidence="6" type="ORF">H8D96_11895</name>
</gene>
<keyword evidence="3" id="KW-0067">ATP-binding</keyword>
<sequence>MSLPRGFIVLMGSGELTATMVEVHKELLARLPEPAPAVFLDTPAGFQLNTNQLSRKAVAYFDSHVQHPMSIASFASADAASSYEAQQALQTLRQAAFILIGPGSPTYAIRQWRQTLIPDIFTERIQNGGCLVAASAAALTVGRFTLPVYEIYKVGEKPYWFDGINILGRFGIDLVVIPHWNNAEGGTHDTRFCYMGEPRFRLLESQLPEDVAVLGLDEHTACIIELEKGQVRIEGLGSVTLRRRGVEKIFEKGDYFGLDVLRGLDVEGQWQPQVPVAGVAAPDTGDVEGSFWETVRTLESVFGEGLEKHDSKKTVNALLELDRSIWQAHQELESEEFISQAREILREQIVLLGVRLASAPQSAEDCLAPLIEELLDLRKYFRDKKQWVDADAIRECLEKVGITIEDTKEGSRWRLKS</sequence>
<organism evidence="6 7">
    <name type="scientific">Candidatus Desulfatibia vada</name>
    <dbReference type="NCBI Taxonomy" id="2841696"/>
    <lineage>
        <taxon>Bacteria</taxon>
        <taxon>Pseudomonadati</taxon>
        <taxon>Thermodesulfobacteriota</taxon>
        <taxon>Desulfobacteria</taxon>
        <taxon>Desulfobacterales</taxon>
        <taxon>Desulfobacterales incertae sedis</taxon>
        <taxon>Candidatus Desulfatibia</taxon>
    </lineage>
</organism>
<dbReference type="GO" id="GO:0005524">
    <property type="term" value="F:ATP binding"/>
    <property type="evidence" value="ECO:0007669"/>
    <property type="project" value="UniProtKB-KW"/>
</dbReference>
<name>A0A8J6TKX2_9BACT</name>
<dbReference type="GO" id="GO:0004812">
    <property type="term" value="F:aminoacyl-tRNA ligase activity"/>
    <property type="evidence" value="ECO:0007669"/>
    <property type="project" value="UniProtKB-KW"/>
</dbReference>
<dbReference type="InterPro" id="IPR009080">
    <property type="entry name" value="tRNAsynth_Ia_anticodon-bd"/>
</dbReference>
<evidence type="ECO:0000259" key="5">
    <source>
        <dbReference type="Pfam" id="PF23493"/>
    </source>
</evidence>
<protein>
    <recommendedName>
        <fullName evidence="5">Cysteinyl-tRNA ligase anticodon binding domain-containing protein</fullName>
    </recommendedName>
</protein>
<dbReference type="Pfam" id="PF23493">
    <property type="entry name" value="CysS_C"/>
    <property type="match status" value="1"/>
</dbReference>
<reference evidence="6 7" key="1">
    <citation type="submission" date="2020-08" db="EMBL/GenBank/DDBJ databases">
        <title>Bridging the membrane lipid divide: bacteria of the FCB group superphylum have the potential to synthesize archaeal ether lipids.</title>
        <authorList>
            <person name="Villanueva L."/>
            <person name="Von Meijenfeldt F.A.B."/>
            <person name="Westbye A.B."/>
            <person name="Yadav S."/>
            <person name="Hopmans E.C."/>
            <person name="Dutilh B.E."/>
            <person name="Sinninghe Damste J.S."/>
        </authorList>
    </citation>
    <scope>NUCLEOTIDE SEQUENCE [LARGE SCALE GENOMIC DNA]</scope>
    <source>
        <strain evidence="6">NIOZ-UU17</strain>
    </source>
</reference>
<dbReference type="InterPro" id="IPR029062">
    <property type="entry name" value="Class_I_gatase-like"/>
</dbReference>
<evidence type="ECO:0000313" key="6">
    <source>
        <dbReference type="EMBL" id="MBC8432604.1"/>
    </source>
</evidence>
<feature type="domain" description="Cysteinyl-tRNA ligase anticodon binding" evidence="5">
    <location>
        <begin position="368"/>
        <end position="414"/>
    </location>
</feature>
<dbReference type="Gene3D" id="1.20.120.1910">
    <property type="entry name" value="Cysteine-tRNA ligase, C-terminal anti-codon recognition domain"/>
    <property type="match status" value="1"/>
</dbReference>
<accession>A0A8J6TKX2</accession>
<proteinExistence type="predicted"/>
<evidence type="ECO:0000256" key="2">
    <source>
        <dbReference type="ARBA" id="ARBA00022741"/>
    </source>
</evidence>
<evidence type="ECO:0000256" key="3">
    <source>
        <dbReference type="ARBA" id="ARBA00022840"/>
    </source>
</evidence>
<keyword evidence="1" id="KW-0436">Ligase</keyword>
<evidence type="ECO:0000313" key="7">
    <source>
        <dbReference type="Proteomes" id="UP000605201"/>
    </source>
</evidence>
<dbReference type="GO" id="GO:0006418">
    <property type="term" value="P:tRNA aminoacylation for protein translation"/>
    <property type="evidence" value="ECO:0007669"/>
    <property type="project" value="InterPro"/>
</dbReference>
<dbReference type="Proteomes" id="UP000605201">
    <property type="component" value="Unassembled WGS sequence"/>
</dbReference>
<evidence type="ECO:0000256" key="1">
    <source>
        <dbReference type="ARBA" id="ARBA00022598"/>
    </source>
</evidence>
<comment type="caution">
    <text evidence="6">The sequence shown here is derived from an EMBL/GenBank/DDBJ whole genome shotgun (WGS) entry which is preliminary data.</text>
</comment>
<keyword evidence="4" id="KW-0030">Aminoacyl-tRNA synthetase</keyword>
<keyword evidence="2" id="KW-0547">Nucleotide-binding</keyword>
<dbReference type="AlphaFoldDB" id="A0A8J6TKX2"/>
<dbReference type="Gene3D" id="3.40.50.880">
    <property type="match status" value="1"/>
</dbReference>
<dbReference type="InterPro" id="IPR056411">
    <property type="entry name" value="CysS_C"/>
</dbReference>